<feature type="compositionally biased region" description="Basic and acidic residues" evidence="1">
    <location>
        <begin position="56"/>
        <end position="67"/>
    </location>
</feature>
<feature type="compositionally biased region" description="Basic residues" evidence="1">
    <location>
        <begin position="37"/>
        <end position="55"/>
    </location>
</feature>
<reference evidence="2" key="1">
    <citation type="submission" date="2015-12" db="EMBL/GenBank/DDBJ databases">
        <title>De novo transcriptome assembly of four potential Pierce s Disease insect vectors from Arizona vineyards.</title>
        <authorList>
            <person name="Tassone E.E."/>
        </authorList>
    </citation>
    <scope>NUCLEOTIDE SEQUENCE</scope>
</reference>
<proteinExistence type="predicted"/>
<feature type="compositionally biased region" description="Basic residues" evidence="1">
    <location>
        <begin position="68"/>
        <end position="86"/>
    </location>
</feature>
<protein>
    <submittedName>
        <fullName evidence="2">Uncharacterized protein</fullName>
    </submittedName>
</protein>
<evidence type="ECO:0000313" key="2">
    <source>
        <dbReference type="EMBL" id="JAS34719.1"/>
    </source>
</evidence>
<name>A0A1B6E9V3_9HEMI</name>
<feature type="compositionally biased region" description="Basic residues" evidence="1">
    <location>
        <begin position="1"/>
        <end position="13"/>
    </location>
</feature>
<sequence>MVRSSGHHRKRSLSRSLSPSDHKRVKSSHRDREKERSRRRSRSRDRTRRSRSRDRKSKDKRSSESRVHSKPLKFKRRSRSRSRSLSRSREHVVKKEEKKEVKADDEPFDPTNLDKPEFIEETCDDGEWIVTDMVQDPEDEEESVNENCVNSSIENNKTEKRFEENCSEDKVIENIKYKSEERPECECFCFSSHTEENKKNDDNCKMKSLNRRSNHSSKMKTFDSKSILEKLALQLEHAKEFHKLRIKHEIERHDFEIKLLQFQFNYWKEQCEKNVSTENISNQTSNVVSQTEEIKSSENKQSDNSIIITNTIENVSIESRSNLSSTVESQIEEVEGIKLTLENKQSENNTNKKISCDLMVTNQIIEVVTQAEKSEVN</sequence>
<feature type="compositionally biased region" description="Basic and acidic residues" evidence="1">
    <location>
        <begin position="87"/>
        <end position="105"/>
    </location>
</feature>
<dbReference type="EMBL" id="GEDC01002579">
    <property type="protein sequence ID" value="JAS34719.1"/>
    <property type="molecule type" value="Transcribed_RNA"/>
</dbReference>
<accession>A0A1B6E9V3</accession>
<gene>
    <name evidence="2" type="ORF">g.11317</name>
</gene>
<dbReference type="AlphaFoldDB" id="A0A1B6E9V3"/>
<organism evidence="2">
    <name type="scientific">Clastoptera arizonana</name>
    <name type="common">Arizona spittle bug</name>
    <dbReference type="NCBI Taxonomy" id="38151"/>
    <lineage>
        <taxon>Eukaryota</taxon>
        <taxon>Metazoa</taxon>
        <taxon>Ecdysozoa</taxon>
        <taxon>Arthropoda</taxon>
        <taxon>Hexapoda</taxon>
        <taxon>Insecta</taxon>
        <taxon>Pterygota</taxon>
        <taxon>Neoptera</taxon>
        <taxon>Paraneoptera</taxon>
        <taxon>Hemiptera</taxon>
        <taxon>Auchenorrhyncha</taxon>
        <taxon>Cercopoidea</taxon>
        <taxon>Clastopteridae</taxon>
        <taxon>Clastoptera</taxon>
    </lineage>
</organism>
<feature type="region of interest" description="Disordered" evidence="1">
    <location>
        <begin position="1"/>
        <end position="117"/>
    </location>
</feature>
<evidence type="ECO:0000256" key="1">
    <source>
        <dbReference type="SAM" id="MobiDB-lite"/>
    </source>
</evidence>